<accession>A0A1I1M875</accession>
<sequence length="354" mass="41604">MESTLNDLRQQAISMSLFKPTTFGQAIEQLGFVQADPIRSPARAQDLILRHRVVDYRVGDIELHYPSQGLEEDFLYAYGFMPQSTWRLLHPRREKELSLTEQRVLAVVENHKRIHPRELESYLGAKRELNDWGGYSKSTTRALQALHYRGSLRVVEREKGIRLYELTSRRHEPMESDERLRQLVLLIASILGPLSDRSLHTVVQYTIRNAPMLDGRRSIVKKLIEASDLAYAVVDKVRYVWPATARVANRSNESVHFLSPFDPLVWDRKRFEHFWDWTYRFEAYTPTAKRQLGYYAMPMLWRDDIVGWVTISNQKDNFIVEPGFKKDISTDLSFDQAFEAEVERFRLFLQKRLP</sequence>
<keyword evidence="2" id="KW-1185">Reference proteome</keyword>
<organism evidence="1 2">
    <name type="scientific">Spirosoma endophyticum</name>
    <dbReference type="NCBI Taxonomy" id="662367"/>
    <lineage>
        <taxon>Bacteria</taxon>
        <taxon>Pseudomonadati</taxon>
        <taxon>Bacteroidota</taxon>
        <taxon>Cytophagia</taxon>
        <taxon>Cytophagales</taxon>
        <taxon>Cytophagaceae</taxon>
        <taxon>Spirosoma</taxon>
    </lineage>
</organism>
<dbReference type="EMBL" id="FOLQ01000002">
    <property type="protein sequence ID" value="SFC79428.1"/>
    <property type="molecule type" value="Genomic_DNA"/>
</dbReference>
<reference evidence="1 2" key="1">
    <citation type="submission" date="2016-10" db="EMBL/GenBank/DDBJ databases">
        <authorList>
            <person name="de Groot N.N."/>
        </authorList>
    </citation>
    <scope>NUCLEOTIDE SEQUENCE [LARGE SCALE GENOMIC DNA]</scope>
    <source>
        <strain evidence="1 2">DSM 26130</strain>
    </source>
</reference>
<name>A0A1I1M875_9BACT</name>
<protein>
    <recommendedName>
        <fullName evidence="3">Winged helix DNA-binding domain-containing protein</fullName>
    </recommendedName>
</protein>
<dbReference type="PANTHER" id="PTHR30528">
    <property type="entry name" value="CYTOPLASMIC PROTEIN"/>
    <property type="match status" value="1"/>
</dbReference>
<dbReference type="Pfam" id="PF06224">
    <property type="entry name" value="AlkZ-like"/>
    <property type="match status" value="1"/>
</dbReference>
<dbReference type="AlphaFoldDB" id="A0A1I1M875"/>
<evidence type="ECO:0000313" key="2">
    <source>
        <dbReference type="Proteomes" id="UP000198598"/>
    </source>
</evidence>
<dbReference type="InterPro" id="IPR009351">
    <property type="entry name" value="AlkZ-like"/>
</dbReference>
<proteinExistence type="predicted"/>
<dbReference type="Proteomes" id="UP000198598">
    <property type="component" value="Unassembled WGS sequence"/>
</dbReference>
<evidence type="ECO:0000313" key="1">
    <source>
        <dbReference type="EMBL" id="SFC79428.1"/>
    </source>
</evidence>
<dbReference type="OrthoDB" id="9787207at2"/>
<dbReference type="PANTHER" id="PTHR30528:SF0">
    <property type="entry name" value="CYTOPLASMIC PROTEIN"/>
    <property type="match status" value="1"/>
</dbReference>
<dbReference type="STRING" id="662367.SAMN05216167_102430"/>
<gene>
    <name evidence="1" type="ORF">SAMN05216167_102430</name>
</gene>
<dbReference type="RefSeq" id="WP_093824415.1">
    <property type="nucleotide sequence ID" value="NZ_FOLQ01000002.1"/>
</dbReference>
<evidence type="ECO:0008006" key="3">
    <source>
        <dbReference type="Google" id="ProtNLM"/>
    </source>
</evidence>